<reference evidence="2" key="1">
    <citation type="journal article" date="2023" name="Mol. Phylogenet. Evol.">
        <title>Genome-scale phylogeny and comparative genomics of the fungal order Sordariales.</title>
        <authorList>
            <person name="Hensen N."/>
            <person name="Bonometti L."/>
            <person name="Westerberg I."/>
            <person name="Brannstrom I.O."/>
            <person name="Guillou S."/>
            <person name="Cros-Aarteil S."/>
            <person name="Calhoun S."/>
            <person name="Haridas S."/>
            <person name="Kuo A."/>
            <person name="Mondo S."/>
            <person name="Pangilinan J."/>
            <person name="Riley R."/>
            <person name="LaButti K."/>
            <person name="Andreopoulos B."/>
            <person name="Lipzen A."/>
            <person name="Chen C."/>
            <person name="Yan M."/>
            <person name="Daum C."/>
            <person name="Ng V."/>
            <person name="Clum A."/>
            <person name="Steindorff A."/>
            <person name="Ohm R.A."/>
            <person name="Martin F."/>
            <person name="Silar P."/>
            <person name="Natvig D.O."/>
            <person name="Lalanne C."/>
            <person name="Gautier V."/>
            <person name="Ament-Velasquez S.L."/>
            <person name="Kruys A."/>
            <person name="Hutchinson M.I."/>
            <person name="Powell A.J."/>
            <person name="Barry K."/>
            <person name="Miller A.N."/>
            <person name="Grigoriev I.V."/>
            <person name="Debuchy R."/>
            <person name="Gladieux P."/>
            <person name="Hiltunen Thoren M."/>
            <person name="Johannesson H."/>
        </authorList>
    </citation>
    <scope>NUCLEOTIDE SEQUENCE</scope>
    <source>
        <strain evidence="2">CBS 958.72</strain>
    </source>
</reference>
<keyword evidence="3" id="KW-1185">Reference proteome</keyword>
<dbReference type="Proteomes" id="UP001287356">
    <property type="component" value="Unassembled WGS sequence"/>
</dbReference>
<gene>
    <name evidence="2" type="ORF">B0T24DRAFT_294995</name>
</gene>
<evidence type="ECO:0000313" key="2">
    <source>
        <dbReference type="EMBL" id="KAK3374439.1"/>
    </source>
</evidence>
<comment type="caution">
    <text evidence="2">The sequence shown here is derived from an EMBL/GenBank/DDBJ whole genome shotgun (WGS) entry which is preliminary data.</text>
</comment>
<dbReference type="AlphaFoldDB" id="A0AAE0KD64"/>
<sequence length="175" mass="20050">MSASVSTSENQVQLSPVKSSPMPSRTAVPPDHPEPPLTQHQRLVLEQLPFKTLRSFHDWLDSVYVRGSWEEFLTDFLVHNPMAPEPDKARVASLAIAAVSSRNPRYTLYHPKKKSWAVEDHHIRFIVTVIMDNRRLWDDAMLAEQGEPIARAVYEVLSYYRASVPKRCASPRRCD</sequence>
<evidence type="ECO:0000313" key="3">
    <source>
        <dbReference type="Proteomes" id="UP001287356"/>
    </source>
</evidence>
<dbReference type="EMBL" id="JAULSN010000004">
    <property type="protein sequence ID" value="KAK3374439.1"/>
    <property type="molecule type" value="Genomic_DNA"/>
</dbReference>
<feature type="compositionally biased region" description="Polar residues" evidence="1">
    <location>
        <begin position="1"/>
        <end position="23"/>
    </location>
</feature>
<organism evidence="2 3">
    <name type="scientific">Lasiosphaeria ovina</name>
    <dbReference type="NCBI Taxonomy" id="92902"/>
    <lineage>
        <taxon>Eukaryota</taxon>
        <taxon>Fungi</taxon>
        <taxon>Dikarya</taxon>
        <taxon>Ascomycota</taxon>
        <taxon>Pezizomycotina</taxon>
        <taxon>Sordariomycetes</taxon>
        <taxon>Sordariomycetidae</taxon>
        <taxon>Sordariales</taxon>
        <taxon>Lasiosphaeriaceae</taxon>
        <taxon>Lasiosphaeria</taxon>
    </lineage>
</organism>
<name>A0AAE0KD64_9PEZI</name>
<protein>
    <submittedName>
        <fullName evidence="2">Uncharacterized protein</fullName>
    </submittedName>
</protein>
<proteinExistence type="predicted"/>
<reference evidence="2" key="2">
    <citation type="submission" date="2023-06" db="EMBL/GenBank/DDBJ databases">
        <authorList>
            <consortium name="Lawrence Berkeley National Laboratory"/>
            <person name="Haridas S."/>
            <person name="Hensen N."/>
            <person name="Bonometti L."/>
            <person name="Westerberg I."/>
            <person name="Brannstrom I.O."/>
            <person name="Guillou S."/>
            <person name="Cros-Aarteil S."/>
            <person name="Calhoun S."/>
            <person name="Kuo A."/>
            <person name="Mondo S."/>
            <person name="Pangilinan J."/>
            <person name="Riley R."/>
            <person name="Labutti K."/>
            <person name="Andreopoulos B."/>
            <person name="Lipzen A."/>
            <person name="Chen C."/>
            <person name="Yanf M."/>
            <person name="Daum C."/>
            <person name="Ng V."/>
            <person name="Clum A."/>
            <person name="Steindorff A."/>
            <person name="Ohm R."/>
            <person name="Martin F."/>
            <person name="Silar P."/>
            <person name="Natvig D."/>
            <person name="Lalanne C."/>
            <person name="Gautier V."/>
            <person name="Ament-Velasquez S.L."/>
            <person name="Kruys A."/>
            <person name="Hutchinson M.I."/>
            <person name="Powell A.J."/>
            <person name="Barry K."/>
            <person name="Miller A.N."/>
            <person name="Grigoriev I.V."/>
            <person name="Debuchy R."/>
            <person name="Gladieux P."/>
            <person name="Thoren M.H."/>
            <person name="Johannesson H."/>
        </authorList>
    </citation>
    <scope>NUCLEOTIDE SEQUENCE</scope>
    <source>
        <strain evidence="2">CBS 958.72</strain>
    </source>
</reference>
<accession>A0AAE0KD64</accession>
<evidence type="ECO:0000256" key="1">
    <source>
        <dbReference type="SAM" id="MobiDB-lite"/>
    </source>
</evidence>
<feature type="region of interest" description="Disordered" evidence="1">
    <location>
        <begin position="1"/>
        <end position="37"/>
    </location>
</feature>